<dbReference type="SMART" id="SM00635">
    <property type="entry name" value="BID_2"/>
    <property type="match status" value="1"/>
</dbReference>
<dbReference type="InterPro" id="IPR003343">
    <property type="entry name" value="Big_2"/>
</dbReference>
<proteinExistence type="predicted"/>
<feature type="domain" description="BIG2" evidence="2">
    <location>
        <begin position="178"/>
        <end position="260"/>
    </location>
</feature>
<evidence type="ECO:0000256" key="1">
    <source>
        <dbReference type="SAM" id="Phobius"/>
    </source>
</evidence>
<keyword evidence="1" id="KW-0472">Membrane</keyword>
<organism evidence="3 4">
    <name type="scientific">Methanoplanus endosymbiosus</name>
    <dbReference type="NCBI Taxonomy" id="33865"/>
    <lineage>
        <taxon>Archaea</taxon>
        <taxon>Methanobacteriati</taxon>
        <taxon>Methanobacteriota</taxon>
        <taxon>Stenosarchaea group</taxon>
        <taxon>Methanomicrobia</taxon>
        <taxon>Methanomicrobiales</taxon>
        <taxon>Methanomicrobiaceae</taxon>
        <taxon>Methanoplanus</taxon>
    </lineage>
</organism>
<reference evidence="3" key="1">
    <citation type="submission" date="2022-04" db="EMBL/GenBank/DDBJ databases">
        <title>Complete genome of Methanoplanus endosymbiosus DSM 3599.</title>
        <authorList>
            <person name="Chen S.-C."/>
            <person name="You Y.-T."/>
            <person name="Zhou Y.-Z."/>
            <person name="Lai M.-C."/>
        </authorList>
    </citation>
    <scope>NUCLEOTIDE SEQUENCE</scope>
    <source>
        <strain evidence="3">DSM 3599</strain>
    </source>
</reference>
<evidence type="ECO:0000259" key="2">
    <source>
        <dbReference type="SMART" id="SM00635"/>
    </source>
</evidence>
<keyword evidence="1" id="KW-1133">Transmembrane helix</keyword>
<evidence type="ECO:0000313" key="4">
    <source>
        <dbReference type="Proteomes" id="UP001060368"/>
    </source>
</evidence>
<dbReference type="SUPFAM" id="SSF49373">
    <property type="entry name" value="Invasin/intimin cell-adhesion fragments"/>
    <property type="match status" value="1"/>
</dbReference>
<name>A0A9E7PRZ7_9EURY</name>
<keyword evidence="1" id="KW-0812">Transmembrane</keyword>
<dbReference type="GeneID" id="74306039"/>
<dbReference type="EMBL" id="CP096115">
    <property type="protein sequence ID" value="UUX92557.1"/>
    <property type="molecule type" value="Genomic_DNA"/>
</dbReference>
<dbReference type="RefSeq" id="WP_257742703.1">
    <property type="nucleotide sequence ID" value="NZ_CP096115.1"/>
</dbReference>
<dbReference type="AlphaFoldDB" id="A0A9E7PRZ7"/>
<protein>
    <submittedName>
        <fullName evidence="3">Ig-like domain-containing protein</fullName>
    </submittedName>
</protein>
<evidence type="ECO:0000313" key="3">
    <source>
        <dbReference type="EMBL" id="UUX92557.1"/>
    </source>
</evidence>
<dbReference type="Gene3D" id="2.60.40.1080">
    <property type="match status" value="1"/>
</dbReference>
<sequence length="379" mass="40948">MKKIIIFLLALALLITAGSASDWEVDITYMVNSTSGFVTSFDELALGTKTSATDRYDEGIDTRAAPLNPDGNGQYIKVSGYSEKLYKAFCSPLSSEVTTKEWILYLVVGDKEEEATRAITLSWENSNVPEEISSITMKIGSDLKDMLTERQWSFSRDGDELTTKVYIYAEYGAETIPVFTTINITPESPSIVVGAKEIFNALPRDQSENIMDSAELNVVWSSSNTTVGAIDQSGCFTALAPGETTVTVSSEGVFGSITVTVSDNDGRGWADSITATEVTPTEAKPTESPLSGVYSVDENTQQFTATLDNNSVELISGNNSEAEVLETSTGDKSQNTGEVINNEDHVTANQSADKETPGFLFIPVIVALIIATLCSIYKR</sequence>
<gene>
    <name evidence="3" type="ORF">L6E24_00060</name>
</gene>
<dbReference type="Proteomes" id="UP001060368">
    <property type="component" value="Chromosome"/>
</dbReference>
<keyword evidence="4" id="KW-1185">Reference proteome</keyword>
<dbReference type="InterPro" id="IPR008964">
    <property type="entry name" value="Invasin/intimin_cell_adhesion"/>
</dbReference>
<dbReference type="KEGG" id="mend:L6E24_00060"/>
<accession>A0A9E7PRZ7</accession>
<feature type="transmembrane region" description="Helical" evidence="1">
    <location>
        <begin position="358"/>
        <end position="377"/>
    </location>
</feature>
<dbReference type="Pfam" id="PF02368">
    <property type="entry name" value="Big_2"/>
    <property type="match status" value="1"/>
</dbReference>